<feature type="compositionally biased region" description="Gly residues" evidence="1">
    <location>
        <begin position="136"/>
        <end position="145"/>
    </location>
</feature>
<feature type="region of interest" description="Disordered" evidence="1">
    <location>
        <begin position="81"/>
        <end position="101"/>
    </location>
</feature>
<evidence type="ECO:0000313" key="2">
    <source>
        <dbReference type="EMBL" id="ROT77607.1"/>
    </source>
</evidence>
<dbReference type="EMBL" id="QCYY01001503">
    <property type="protein sequence ID" value="ROT77607.1"/>
    <property type="molecule type" value="Genomic_DNA"/>
</dbReference>
<gene>
    <name evidence="2" type="ORF">C7M84_003717</name>
</gene>
<feature type="compositionally biased region" description="Low complexity" evidence="1">
    <location>
        <begin position="90"/>
        <end position="100"/>
    </location>
</feature>
<dbReference type="AlphaFoldDB" id="A0A423TMC9"/>
<dbReference type="Proteomes" id="UP000283509">
    <property type="component" value="Unassembled WGS sequence"/>
</dbReference>
<evidence type="ECO:0000256" key="1">
    <source>
        <dbReference type="SAM" id="MobiDB-lite"/>
    </source>
</evidence>
<feature type="compositionally biased region" description="Polar residues" evidence="1">
    <location>
        <begin position="193"/>
        <end position="210"/>
    </location>
</feature>
<protein>
    <submittedName>
        <fullName evidence="2">Uncharacterized protein</fullName>
    </submittedName>
</protein>
<accession>A0A423TMC9</accession>
<organism evidence="2 3">
    <name type="scientific">Penaeus vannamei</name>
    <name type="common">Whiteleg shrimp</name>
    <name type="synonym">Litopenaeus vannamei</name>
    <dbReference type="NCBI Taxonomy" id="6689"/>
    <lineage>
        <taxon>Eukaryota</taxon>
        <taxon>Metazoa</taxon>
        <taxon>Ecdysozoa</taxon>
        <taxon>Arthropoda</taxon>
        <taxon>Crustacea</taxon>
        <taxon>Multicrustacea</taxon>
        <taxon>Malacostraca</taxon>
        <taxon>Eumalacostraca</taxon>
        <taxon>Eucarida</taxon>
        <taxon>Decapoda</taxon>
        <taxon>Dendrobranchiata</taxon>
        <taxon>Penaeoidea</taxon>
        <taxon>Penaeidae</taxon>
        <taxon>Penaeus</taxon>
    </lineage>
</organism>
<proteinExistence type="predicted"/>
<keyword evidence="3" id="KW-1185">Reference proteome</keyword>
<sequence>MPSAFDLFGSFENSLRTYHKPQWRFKPCPHGIHVPEHCTCDPNHECKRPHCANDVPLDPTCRLSIGTPFGPMISITDSPPHKCHSSGCAPSTPTTPTKSPVPFAVVDRLYSTRTHASAAKMKGGGASHEDASDDGGVNGSVGGKSGSRLISQLIGDQAFGSHDRTRRDGASPSPTRRAQSIGVRRAATFTPADLSTPSRRSHSSHATVKSTARAASKPRRGRGSESDASSELSSSPETSPGSTPSPTPSSTPRKHLSPKNSGAQLLPARTPSIKRNAKTPYARPSAVFCGGGGGGRGKIKPTPLNKSASDGVERARSSVGLRSGKGKGEGLLPAGEKKILNDDLLTQQLHNKLARVSSDSRVDELLAQAYMALESLTPEPSAGGPVGLRDERAGGYVVEASKRGPSTCRSEALLRSRGHRPGPWGCLTGGVDALED</sequence>
<reference evidence="2 3" key="1">
    <citation type="submission" date="2018-04" db="EMBL/GenBank/DDBJ databases">
        <authorList>
            <person name="Zhang X."/>
            <person name="Yuan J."/>
            <person name="Li F."/>
            <person name="Xiang J."/>
        </authorList>
    </citation>
    <scope>NUCLEOTIDE SEQUENCE [LARGE SCALE GENOMIC DNA]</scope>
    <source>
        <tissue evidence="2">Muscle</tissue>
    </source>
</reference>
<feature type="compositionally biased region" description="Low complexity" evidence="1">
    <location>
        <begin position="226"/>
        <end position="242"/>
    </location>
</feature>
<feature type="region of interest" description="Disordered" evidence="1">
    <location>
        <begin position="116"/>
        <end position="334"/>
    </location>
</feature>
<evidence type="ECO:0000313" key="3">
    <source>
        <dbReference type="Proteomes" id="UP000283509"/>
    </source>
</evidence>
<reference evidence="2 3" key="2">
    <citation type="submission" date="2019-01" db="EMBL/GenBank/DDBJ databases">
        <title>The decoding of complex shrimp genome reveals the adaptation for benthos swimmer, frequently molting mechanism and breeding impact on genome.</title>
        <authorList>
            <person name="Sun Y."/>
            <person name="Gao Y."/>
            <person name="Yu Y."/>
        </authorList>
    </citation>
    <scope>NUCLEOTIDE SEQUENCE [LARGE SCALE GENOMIC DNA]</scope>
    <source>
        <tissue evidence="2">Muscle</tissue>
    </source>
</reference>
<name>A0A423TMC9_PENVA</name>
<comment type="caution">
    <text evidence="2">The sequence shown here is derived from an EMBL/GenBank/DDBJ whole genome shotgun (WGS) entry which is preliminary data.</text>
</comment>